<dbReference type="Proteomes" id="UP000004736">
    <property type="component" value="Unassembled WGS sequence"/>
</dbReference>
<keyword evidence="1" id="KW-0732">Signal</keyword>
<dbReference type="STRING" id="592028.GCWU000321_01248"/>
<dbReference type="InterPro" id="IPR013830">
    <property type="entry name" value="SGNH_hydro"/>
</dbReference>
<dbReference type="InterPro" id="IPR051532">
    <property type="entry name" value="Ester_Hydrolysis_Enzymes"/>
</dbReference>
<dbReference type="InterPro" id="IPR013783">
    <property type="entry name" value="Ig-like_fold"/>
</dbReference>
<comment type="caution">
    <text evidence="3">The sequence shown here is derived from an EMBL/GenBank/DDBJ whole genome shotgun (WGS) entry which is preliminary data.</text>
</comment>
<feature type="signal peptide" evidence="1">
    <location>
        <begin position="1"/>
        <end position="38"/>
    </location>
</feature>
<dbReference type="Pfam" id="PF13472">
    <property type="entry name" value="Lipase_GDSL_2"/>
    <property type="match status" value="1"/>
</dbReference>
<evidence type="ECO:0000313" key="4">
    <source>
        <dbReference type="Proteomes" id="UP000004736"/>
    </source>
</evidence>
<evidence type="ECO:0000256" key="1">
    <source>
        <dbReference type="SAM" id="SignalP"/>
    </source>
</evidence>
<proteinExistence type="predicted"/>
<evidence type="ECO:0000313" key="3">
    <source>
        <dbReference type="EMBL" id="EEW97260.1"/>
    </source>
</evidence>
<sequence length="416" mass="47379">MEAAGNPFFYAGKGVMMKKCICLLWLLMAVCFCSPAGAETGLYFLSWDMDGDAVCYALEVTTEDGEVLYADDSVWQNEVIFPADIPSEAEEKIFWRVRPFDLYGGPLHGWTEREPFEAVGSFLEREAPLLRPDNHEDRRMKLLYPVYSYVGLPGAKSYEVEVTDSEPENPDGTEPSMYRVWSGTTEIMEIYDDFPRTGVYWWRVRCLDEDGNALGVWSEARRMEMPVDGWETGLFGDSISHGGGRMSFSPSDALYNLGFYLDEPTVNLAQSGDTSRRMAERFEADVLPFRLRYLLIMGGTNSLRGGEDPEEVIGDLRYIGDKCRENGIKPIYLTLAPINPDNIKRYFGEDTAPDWKERFSTVNEWIRTQDHIDTAVLFADMDVLSPEYGADGIHIDWKGKFLMGQLINRELPKFKE</sequence>
<dbReference type="OrthoDB" id="1625474at2"/>
<dbReference type="Gene3D" id="3.40.50.1110">
    <property type="entry name" value="SGNH hydrolase"/>
    <property type="match status" value="1"/>
</dbReference>
<dbReference type="Gene3D" id="2.60.40.10">
    <property type="entry name" value="Immunoglobulins"/>
    <property type="match status" value="1"/>
</dbReference>
<feature type="chain" id="PRO_5002999362" description="SGNH hydrolase-type esterase domain-containing protein" evidence="1">
    <location>
        <begin position="39"/>
        <end position="416"/>
    </location>
</feature>
<gene>
    <name evidence="3" type="ORF">GCWU000321_01248</name>
</gene>
<evidence type="ECO:0000259" key="2">
    <source>
        <dbReference type="Pfam" id="PF13472"/>
    </source>
</evidence>
<organism evidence="3 4">
    <name type="scientific">Dialister invisus DSM 15470</name>
    <dbReference type="NCBI Taxonomy" id="592028"/>
    <lineage>
        <taxon>Bacteria</taxon>
        <taxon>Bacillati</taxon>
        <taxon>Bacillota</taxon>
        <taxon>Negativicutes</taxon>
        <taxon>Veillonellales</taxon>
        <taxon>Veillonellaceae</taxon>
        <taxon>Dialister</taxon>
    </lineage>
</organism>
<name>C9LNX4_9FIRM</name>
<protein>
    <recommendedName>
        <fullName evidence="2">SGNH hydrolase-type esterase domain-containing protein</fullName>
    </recommendedName>
</protein>
<dbReference type="EMBL" id="ACIM02000001">
    <property type="protein sequence ID" value="EEW97260.1"/>
    <property type="molecule type" value="Genomic_DNA"/>
</dbReference>
<dbReference type="AlphaFoldDB" id="C9LNX4"/>
<accession>C9LNX4</accession>
<dbReference type="InterPro" id="IPR036514">
    <property type="entry name" value="SGNH_hydro_sf"/>
</dbReference>
<dbReference type="eggNOG" id="COG2755">
    <property type="taxonomic scope" value="Bacteria"/>
</dbReference>
<keyword evidence="4" id="KW-1185">Reference proteome</keyword>
<feature type="domain" description="SGNH hydrolase-type esterase" evidence="2">
    <location>
        <begin position="234"/>
        <end position="399"/>
    </location>
</feature>
<dbReference type="HOGENOM" id="CLU_037745_0_0_9"/>
<dbReference type="PANTHER" id="PTHR30383">
    <property type="entry name" value="THIOESTERASE 1/PROTEASE 1/LYSOPHOSPHOLIPASE L1"/>
    <property type="match status" value="1"/>
</dbReference>
<reference evidence="3" key="1">
    <citation type="submission" date="2009-09" db="EMBL/GenBank/DDBJ databases">
        <authorList>
            <person name="Weinstock G."/>
            <person name="Sodergren E."/>
            <person name="Clifton S."/>
            <person name="Fulton L."/>
            <person name="Fulton B."/>
            <person name="Courtney L."/>
            <person name="Fronick C."/>
            <person name="Harrison M."/>
            <person name="Strong C."/>
            <person name="Farmer C."/>
            <person name="Delahaunty K."/>
            <person name="Markovic C."/>
            <person name="Hall O."/>
            <person name="Minx P."/>
            <person name="Tomlinson C."/>
            <person name="Mitreva M."/>
            <person name="Nelson J."/>
            <person name="Hou S."/>
            <person name="Wollam A."/>
            <person name="Pepin K.H."/>
            <person name="Johnson M."/>
            <person name="Bhonagiri V."/>
            <person name="Nash W.E."/>
            <person name="Warren W."/>
            <person name="Chinwalla A."/>
            <person name="Mardis E.R."/>
            <person name="Wilson R.K."/>
        </authorList>
    </citation>
    <scope>NUCLEOTIDE SEQUENCE [LARGE SCALE GENOMIC DNA]</scope>
    <source>
        <strain evidence="3">DSM 15470</strain>
    </source>
</reference>
<dbReference type="SUPFAM" id="SSF52266">
    <property type="entry name" value="SGNH hydrolase"/>
    <property type="match status" value="1"/>
</dbReference>